<gene>
    <name evidence="1" type="ORF">L1987_28070</name>
</gene>
<reference evidence="1 2" key="2">
    <citation type="journal article" date="2022" name="Mol. Ecol. Resour.">
        <title>The genomes of chicory, endive, great burdock and yacon provide insights into Asteraceae paleo-polyploidization history and plant inulin production.</title>
        <authorList>
            <person name="Fan W."/>
            <person name="Wang S."/>
            <person name="Wang H."/>
            <person name="Wang A."/>
            <person name="Jiang F."/>
            <person name="Liu H."/>
            <person name="Zhao H."/>
            <person name="Xu D."/>
            <person name="Zhang Y."/>
        </authorList>
    </citation>
    <scope>NUCLEOTIDE SEQUENCE [LARGE SCALE GENOMIC DNA]</scope>
    <source>
        <strain evidence="2">cv. Yunnan</strain>
        <tissue evidence="1">Leaves</tissue>
    </source>
</reference>
<evidence type="ECO:0000313" key="2">
    <source>
        <dbReference type="Proteomes" id="UP001056120"/>
    </source>
</evidence>
<organism evidence="1 2">
    <name type="scientific">Smallanthus sonchifolius</name>
    <dbReference type="NCBI Taxonomy" id="185202"/>
    <lineage>
        <taxon>Eukaryota</taxon>
        <taxon>Viridiplantae</taxon>
        <taxon>Streptophyta</taxon>
        <taxon>Embryophyta</taxon>
        <taxon>Tracheophyta</taxon>
        <taxon>Spermatophyta</taxon>
        <taxon>Magnoliopsida</taxon>
        <taxon>eudicotyledons</taxon>
        <taxon>Gunneridae</taxon>
        <taxon>Pentapetalae</taxon>
        <taxon>asterids</taxon>
        <taxon>campanulids</taxon>
        <taxon>Asterales</taxon>
        <taxon>Asteraceae</taxon>
        <taxon>Asteroideae</taxon>
        <taxon>Heliantheae alliance</taxon>
        <taxon>Millerieae</taxon>
        <taxon>Smallanthus</taxon>
    </lineage>
</organism>
<accession>A0ACB9IDV0</accession>
<sequence>MDNDNFRREKPTNHKVYGEDVAVLAGDVLLTFAFDYVSSSTVVAGVCVGRDWGASEVHRSRGVGGGSGGGYRFNRGKYIGPEQLEFIHIHKTAALPEASVVLGAVLGGVSETEVEKLRKFARCIGLLFPVVDDILDVTKSSEELGKTVGKDLVTDKTNVSEADGVGEVMGVCGGVVGGG</sequence>
<name>A0ACB9IDV0_9ASTR</name>
<evidence type="ECO:0000313" key="1">
    <source>
        <dbReference type="EMBL" id="KAI3805565.1"/>
    </source>
</evidence>
<comment type="caution">
    <text evidence="1">The sequence shown here is derived from an EMBL/GenBank/DDBJ whole genome shotgun (WGS) entry which is preliminary data.</text>
</comment>
<proteinExistence type="predicted"/>
<protein>
    <submittedName>
        <fullName evidence="1">Uncharacterized protein</fullName>
    </submittedName>
</protein>
<reference evidence="2" key="1">
    <citation type="journal article" date="2022" name="Mol. Ecol. Resour.">
        <title>The genomes of chicory, endive, great burdock and yacon provide insights into Asteraceae palaeo-polyploidization history and plant inulin production.</title>
        <authorList>
            <person name="Fan W."/>
            <person name="Wang S."/>
            <person name="Wang H."/>
            <person name="Wang A."/>
            <person name="Jiang F."/>
            <person name="Liu H."/>
            <person name="Zhao H."/>
            <person name="Xu D."/>
            <person name="Zhang Y."/>
        </authorList>
    </citation>
    <scope>NUCLEOTIDE SEQUENCE [LARGE SCALE GENOMIC DNA]</scope>
    <source>
        <strain evidence="2">cv. Yunnan</strain>
    </source>
</reference>
<keyword evidence="2" id="KW-1185">Reference proteome</keyword>
<dbReference type="Proteomes" id="UP001056120">
    <property type="component" value="Linkage Group LG09"/>
</dbReference>
<dbReference type="EMBL" id="CM042026">
    <property type="protein sequence ID" value="KAI3805565.1"/>
    <property type="molecule type" value="Genomic_DNA"/>
</dbReference>